<accession>A0AAD7S2P8</accession>
<dbReference type="AlphaFoldDB" id="A0AAD7S2P8"/>
<evidence type="ECO:0000313" key="2">
    <source>
        <dbReference type="Proteomes" id="UP001221898"/>
    </source>
</evidence>
<gene>
    <name evidence="1" type="ORF">AAFF_G00058850</name>
</gene>
<organism evidence="1 2">
    <name type="scientific">Aldrovandia affinis</name>
    <dbReference type="NCBI Taxonomy" id="143900"/>
    <lineage>
        <taxon>Eukaryota</taxon>
        <taxon>Metazoa</taxon>
        <taxon>Chordata</taxon>
        <taxon>Craniata</taxon>
        <taxon>Vertebrata</taxon>
        <taxon>Euteleostomi</taxon>
        <taxon>Actinopterygii</taxon>
        <taxon>Neopterygii</taxon>
        <taxon>Teleostei</taxon>
        <taxon>Notacanthiformes</taxon>
        <taxon>Halosauridae</taxon>
        <taxon>Aldrovandia</taxon>
    </lineage>
</organism>
<dbReference type="Proteomes" id="UP001221898">
    <property type="component" value="Unassembled WGS sequence"/>
</dbReference>
<reference evidence="1" key="1">
    <citation type="journal article" date="2023" name="Science">
        <title>Genome structures resolve the early diversification of teleost fishes.</title>
        <authorList>
            <person name="Parey E."/>
            <person name="Louis A."/>
            <person name="Montfort J."/>
            <person name="Bouchez O."/>
            <person name="Roques C."/>
            <person name="Iampietro C."/>
            <person name="Lluch J."/>
            <person name="Castinel A."/>
            <person name="Donnadieu C."/>
            <person name="Desvignes T."/>
            <person name="Floi Bucao C."/>
            <person name="Jouanno E."/>
            <person name="Wen M."/>
            <person name="Mejri S."/>
            <person name="Dirks R."/>
            <person name="Jansen H."/>
            <person name="Henkel C."/>
            <person name="Chen W.J."/>
            <person name="Zahm M."/>
            <person name="Cabau C."/>
            <person name="Klopp C."/>
            <person name="Thompson A.W."/>
            <person name="Robinson-Rechavi M."/>
            <person name="Braasch I."/>
            <person name="Lecointre G."/>
            <person name="Bobe J."/>
            <person name="Postlethwait J.H."/>
            <person name="Berthelot C."/>
            <person name="Roest Crollius H."/>
            <person name="Guiguen Y."/>
        </authorList>
    </citation>
    <scope>NUCLEOTIDE SEQUENCE</scope>
    <source>
        <strain evidence="1">NC1722</strain>
    </source>
</reference>
<proteinExistence type="predicted"/>
<protein>
    <submittedName>
        <fullName evidence="1">Uncharacterized protein</fullName>
    </submittedName>
</protein>
<dbReference type="EMBL" id="JAINUG010000135">
    <property type="protein sequence ID" value="KAJ8393666.1"/>
    <property type="molecule type" value="Genomic_DNA"/>
</dbReference>
<sequence>MIAAALVDVTNSCCVRVLVREGALREPGREARYERAVQNSGQVKGARVRQLRLASPECGVNLGRAGTQRWLSLLSSALPPSVTLQEKGLHRDGA</sequence>
<comment type="caution">
    <text evidence="1">The sequence shown here is derived from an EMBL/GenBank/DDBJ whole genome shotgun (WGS) entry which is preliminary data.</text>
</comment>
<keyword evidence="2" id="KW-1185">Reference proteome</keyword>
<name>A0AAD7S2P8_9TELE</name>
<evidence type="ECO:0000313" key="1">
    <source>
        <dbReference type="EMBL" id="KAJ8393666.1"/>
    </source>
</evidence>